<sequence length="196" mass="21498">MAALLALFHLAAIISLMRMMKSTLKTDEASTPSVFDEPQSMKKKWTNKELSQGYRTLVLHCILIATAQLLCVGVALAFYFGVNRFSQAGWRTAAPVIEMIPTSIVTPALLIHKLLEMIDKKKTPVVSFSQISCPTLPSFAGRLSTENNSGPTRVENNLLRKDTEKSESEKSERNCGSVKTKSASNSCTTSLSENLV</sequence>
<proteinExistence type="predicted"/>
<dbReference type="Proteomes" id="UP001153365">
    <property type="component" value="Unassembled WGS sequence"/>
</dbReference>
<feature type="compositionally biased region" description="Basic and acidic residues" evidence="1">
    <location>
        <begin position="161"/>
        <end position="173"/>
    </location>
</feature>
<dbReference type="AlphaFoldDB" id="A0AAV0BDD0"/>
<dbReference type="EMBL" id="CALTRL010004974">
    <property type="protein sequence ID" value="CAH7683861.1"/>
    <property type="molecule type" value="Genomic_DNA"/>
</dbReference>
<organism evidence="4 5">
    <name type="scientific">Phakopsora pachyrhizi</name>
    <name type="common">Asian soybean rust disease fungus</name>
    <dbReference type="NCBI Taxonomy" id="170000"/>
    <lineage>
        <taxon>Eukaryota</taxon>
        <taxon>Fungi</taxon>
        <taxon>Dikarya</taxon>
        <taxon>Basidiomycota</taxon>
        <taxon>Pucciniomycotina</taxon>
        <taxon>Pucciniomycetes</taxon>
        <taxon>Pucciniales</taxon>
        <taxon>Phakopsoraceae</taxon>
        <taxon>Phakopsora</taxon>
    </lineage>
</organism>
<name>A0AAV0BDD0_PHAPC</name>
<evidence type="ECO:0000313" key="4">
    <source>
        <dbReference type="EMBL" id="CAH7683861.1"/>
    </source>
</evidence>
<keyword evidence="2" id="KW-0472">Membrane</keyword>
<evidence type="ECO:0000256" key="2">
    <source>
        <dbReference type="SAM" id="Phobius"/>
    </source>
</evidence>
<evidence type="ECO:0000256" key="3">
    <source>
        <dbReference type="SAM" id="SignalP"/>
    </source>
</evidence>
<keyword evidence="2" id="KW-0812">Transmembrane</keyword>
<feature type="compositionally biased region" description="Polar residues" evidence="1">
    <location>
        <begin position="177"/>
        <end position="196"/>
    </location>
</feature>
<feature type="region of interest" description="Disordered" evidence="1">
    <location>
        <begin position="161"/>
        <end position="196"/>
    </location>
</feature>
<keyword evidence="5" id="KW-1185">Reference proteome</keyword>
<feature type="signal peptide" evidence="3">
    <location>
        <begin position="1"/>
        <end position="19"/>
    </location>
</feature>
<evidence type="ECO:0000256" key="1">
    <source>
        <dbReference type="SAM" id="MobiDB-lite"/>
    </source>
</evidence>
<protein>
    <submittedName>
        <fullName evidence="4">Expressed protein</fullName>
    </submittedName>
</protein>
<reference evidence="4" key="1">
    <citation type="submission" date="2022-06" db="EMBL/GenBank/DDBJ databases">
        <authorList>
            <consortium name="SYNGENTA / RWTH Aachen University"/>
        </authorList>
    </citation>
    <scope>NUCLEOTIDE SEQUENCE</scope>
</reference>
<feature type="transmembrane region" description="Helical" evidence="2">
    <location>
        <begin position="57"/>
        <end position="82"/>
    </location>
</feature>
<evidence type="ECO:0000313" key="5">
    <source>
        <dbReference type="Proteomes" id="UP001153365"/>
    </source>
</evidence>
<keyword evidence="3" id="KW-0732">Signal</keyword>
<keyword evidence="2" id="KW-1133">Transmembrane helix</keyword>
<comment type="caution">
    <text evidence="4">The sequence shown here is derived from an EMBL/GenBank/DDBJ whole genome shotgun (WGS) entry which is preliminary data.</text>
</comment>
<feature type="chain" id="PRO_5043505178" evidence="3">
    <location>
        <begin position="20"/>
        <end position="196"/>
    </location>
</feature>
<accession>A0AAV0BDD0</accession>
<gene>
    <name evidence="4" type="ORF">PPACK8108_LOCUS17645</name>
</gene>